<proteinExistence type="predicted"/>
<feature type="binding site" evidence="4">
    <location>
        <begin position="52"/>
        <end position="57"/>
    </location>
    <ligand>
        <name>substrate</name>
    </ligand>
</feature>
<evidence type="ECO:0000256" key="1">
    <source>
        <dbReference type="ARBA" id="ARBA00012346"/>
    </source>
</evidence>
<dbReference type="Proteomes" id="UP001161757">
    <property type="component" value="Unassembled WGS sequence"/>
</dbReference>
<protein>
    <recommendedName>
        <fullName evidence="1">gamma-glutamylcyclotransferase</fullName>
        <ecNumber evidence="1">4.3.2.9</ecNumber>
    </recommendedName>
</protein>
<evidence type="ECO:0000256" key="5">
    <source>
        <dbReference type="SAM" id="MobiDB-lite"/>
    </source>
</evidence>
<accession>A0AAN6EZS6</accession>
<dbReference type="InterPro" id="IPR009288">
    <property type="entry name" value="AIG2-like_dom"/>
</dbReference>
<dbReference type="InterPro" id="IPR013024">
    <property type="entry name" value="GGCT-like"/>
</dbReference>
<dbReference type="GO" id="GO:0003839">
    <property type="term" value="F:gamma-glutamylcyclotransferase activity"/>
    <property type="evidence" value="ECO:0007669"/>
    <property type="project" value="UniProtKB-EC"/>
</dbReference>
<dbReference type="PANTHER" id="PTHR12935">
    <property type="entry name" value="GAMMA-GLUTAMYLCYCLOTRANSFERASE"/>
    <property type="match status" value="1"/>
</dbReference>
<feature type="active site" description="Proton acceptor" evidence="3">
    <location>
        <position position="121"/>
    </location>
</feature>
<evidence type="ECO:0000256" key="3">
    <source>
        <dbReference type="PIRSR" id="PIRSR617939-1"/>
    </source>
</evidence>
<dbReference type="PANTHER" id="PTHR12935:SF0">
    <property type="entry name" value="GAMMA-GLUTAMYLCYCLOTRANSFERASE"/>
    <property type="match status" value="1"/>
</dbReference>
<organism evidence="7 8">
    <name type="scientific">Exophiala dermatitidis</name>
    <name type="common">Black yeast-like fungus</name>
    <name type="synonym">Wangiella dermatitidis</name>
    <dbReference type="NCBI Taxonomy" id="5970"/>
    <lineage>
        <taxon>Eukaryota</taxon>
        <taxon>Fungi</taxon>
        <taxon>Dikarya</taxon>
        <taxon>Ascomycota</taxon>
        <taxon>Pezizomycotina</taxon>
        <taxon>Eurotiomycetes</taxon>
        <taxon>Chaetothyriomycetidae</taxon>
        <taxon>Chaetothyriales</taxon>
        <taxon>Herpotrichiellaceae</taxon>
        <taxon>Exophiala</taxon>
    </lineage>
</organism>
<evidence type="ECO:0000259" key="6">
    <source>
        <dbReference type="Pfam" id="PF06094"/>
    </source>
</evidence>
<evidence type="ECO:0000256" key="2">
    <source>
        <dbReference type="ARBA" id="ARBA00023239"/>
    </source>
</evidence>
<dbReference type="CDD" id="cd06661">
    <property type="entry name" value="GGCT_like"/>
    <property type="match status" value="1"/>
</dbReference>
<feature type="region of interest" description="Disordered" evidence="5">
    <location>
        <begin position="1"/>
        <end position="42"/>
    </location>
</feature>
<evidence type="ECO:0000313" key="7">
    <source>
        <dbReference type="EMBL" id="KAJ8992832.1"/>
    </source>
</evidence>
<dbReference type="AlphaFoldDB" id="A0AAN6EZS6"/>
<dbReference type="EMBL" id="JAJGCB010000004">
    <property type="protein sequence ID" value="KAJ8992832.1"/>
    <property type="molecule type" value="Genomic_DNA"/>
</dbReference>
<dbReference type="Gene3D" id="3.10.490.10">
    <property type="entry name" value="Gamma-glutamyl cyclotransferase-like"/>
    <property type="match status" value="1"/>
</dbReference>
<evidence type="ECO:0000313" key="8">
    <source>
        <dbReference type="Proteomes" id="UP001161757"/>
    </source>
</evidence>
<feature type="domain" description="Gamma-glutamylcyclotransferase AIG2-like" evidence="6">
    <location>
        <begin position="52"/>
        <end position="145"/>
    </location>
</feature>
<dbReference type="InterPro" id="IPR017939">
    <property type="entry name" value="G-Glutamylcylcotransferase"/>
</dbReference>
<sequence>MMHTPTNRSGIVDPEAARTAPSVQDEGPAQAQHVGTAGPPPSGRMTDFSCVYFGYGSNLSPRTIKQRCPDSLYIGLADLKDWKWIINETGYANIVRSPGDVVYGSLCFLSRRDEMALDESEGVPWLYEKMELPVTRLVADSGQSSDWTQGGNSLQVTAMTYVDVQRIAVGKIEREYVVWVRKAIEDGRLAGMPASYAEKYMAPFMPSEGEGAKLEDIVMIRTTRFGEHSAGIVPRGFASWNRG</sequence>
<dbReference type="InterPro" id="IPR036568">
    <property type="entry name" value="GGCT-like_sf"/>
</dbReference>
<dbReference type="Pfam" id="PF06094">
    <property type="entry name" value="GGACT"/>
    <property type="match status" value="1"/>
</dbReference>
<keyword evidence="2" id="KW-0456">Lyase</keyword>
<evidence type="ECO:0000256" key="4">
    <source>
        <dbReference type="PIRSR" id="PIRSR617939-2"/>
    </source>
</evidence>
<reference evidence="7" key="1">
    <citation type="submission" date="2023-01" db="EMBL/GenBank/DDBJ databases">
        <title>Exophiala dermititidis isolated from Cystic Fibrosis Patient.</title>
        <authorList>
            <person name="Kurbessoian T."/>
            <person name="Crocker A."/>
            <person name="Murante D."/>
            <person name="Hogan D.A."/>
            <person name="Stajich J.E."/>
        </authorList>
    </citation>
    <scope>NUCLEOTIDE SEQUENCE</scope>
    <source>
        <strain evidence="7">Ex8</strain>
    </source>
</reference>
<dbReference type="SUPFAM" id="SSF110857">
    <property type="entry name" value="Gamma-glutamyl cyclotransferase-like"/>
    <property type="match status" value="1"/>
</dbReference>
<comment type="caution">
    <text evidence="7">The sequence shown here is derived from an EMBL/GenBank/DDBJ whole genome shotgun (WGS) entry which is preliminary data.</text>
</comment>
<name>A0AAN6EZS6_EXODE</name>
<dbReference type="EC" id="4.3.2.9" evidence="1"/>
<gene>
    <name evidence="7" type="ORF">HRR80_002876</name>
</gene>